<comment type="caution">
    <text evidence="2">The sequence shown here is derived from an EMBL/GenBank/DDBJ whole genome shotgun (WGS) entry which is preliminary data.</text>
</comment>
<keyword evidence="3" id="KW-1185">Reference proteome</keyword>
<reference evidence="2" key="2">
    <citation type="submission" date="2020-11" db="EMBL/GenBank/DDBJ databases">
        <authorList>
            <person name="McCartney M.A."/>
            <person name="Auch B."/>
            <person name="Kono T."/>
            <person name="Mallez S."/>
            <person name="Becker A."/>
            <person name="Gohl D.M."/>
            <person name="Silverstein K.A.T."/>
            <person name="Koren S."/>
            <person name="Bechman K.B."/>
            <person name="Herman A."/>
            <person name="Abrahante J.E."/>
            <person name="Garbe J."/>
        </authorList>
    </citation>
    <scope>NUCLEOTIDE SEQUENCE</scope>
    <source>
        <strain evidence="2">Duluth1</strain>
        <tissue evidence="2">Whole animal</tissue>
    </source>
</reference>
<dbReference type="SUPFAM" id="SSF54373">
    <property type="entry name" value="FAD-linked reductases, C-terminal domain"/>
    <property type="match status" value="1"/>
</dbReference>
<evidence type="ECO:0000259" key="1">
    <source>
        <dbReference type="Pfam" id="PF05199"/>
    </source>
</evidence>
<evidence type="ECO:0000313" key="2">
    <source>
        <dbReference type="EMBL" id="KAH3787087.1"/>
    </source>
</evidence>
<sequence>MASKRDSKIQNRQNVGPFSNYWVDGFVLVPILLHSKRKGYVTIRSTDPFEYPIIEPNYLSNEEDMAKFIEVSKRTIDLLDTKPF</sequence>
<dbReference type="PANTHER" id="PTHR11552:SF147">
    <property type="entry name" value="CHOLINE DEHYDROGENASE, MITOCHONDRIAL"/>
    <property type="match status" value="1"/>
</dbReference>
<dbReference type="InterPro" id="IPR007867">
    <property type="entry name" value="GMC_OxRtase_C"/>
</dbReference>
<dbReference type="AlphaFoldDB" id="A0A9D4IWC5"/>
<organism evidence="2 3">
    <name type="scientific">Dreissena polymorpha</name>
    <name type="common">Zebra mussel</name>
    <name type="synonym">Mytilus polymorpha</name>
    <dbReference type="NCBI Taxonomy" id="45954"/>
    <lineage>
        <taxon>Eukaryota</taxon>
        <taxon>Metazoa</taxon>
        <taxon>Spiralia</taxon>
        <taxon>Lophotrochozoa</taxon>
        <taxon>Mollusca</taxon>
        <taxon>Bivalvia</taxon>
        <taxon>Autobranchia</taxon>
        <taxon>Heteroconchia</taxon>
        <taxon>Euheterodonta</taxon>
        <taxon>Imparidentia</taxon>
        <taxon>Neoheterodontei</taxon>
        <taxon>Myida</taxon>
        <taxon>Dreissenoidea</taxon>
        <taxon>Dreissenidae</taxon>
        <taxon>Dreissena</taxon>
    </lineage>
</organism>
<dbReference type="EMBL" id="JAIWYP010000008">
    <property type="protein sequence ID" value="KAH3787087.1"/>
    <property type="molecule type" value="Genomic_DNA"/>
</dbReference>
<accession>A0A9D4IWC5</accession>
<evidence type="ECO:0000313" key="3">
    <source>
        <dbReference type="Proteomes" id="UP000828390"/>
    </source>
</evidence>
<protein>
    <recommendedName>
        <fullName evidence="1">Glucose-methanol-choline oxidoreductase C-terminal domain-containing protein</fullName>
    </recommendedName>
</protein>
<dbReference type="InterPro" id="IPR012132">
    <property type="entry name" value="GMC_OxRdtase"/>
</dbReference>
<gene>
    <name evidence="2" type="ORF">DPMN_165206</name>
</gene>
<dbReference type="Gene3D" id="3.30.560.10">
    <property type="entry name" value="Glucose Oxidase, domain 3"/>
    <property type="match status" value="1"/>
</dbReference>
<proteinExistence type="predicted"/>
<name>A0A9D4IWC5_DREPO</name>
<dbReference type="Pfam" id="PF05199">
    <property type="entry name" value="GMC_oxred_C"/>
    <property type="match status" value="1"/>
</dbReference>
<reference evidence="2" key="1">
    <citation type="journal article" date="2019" name="bioRxiv">
        <title>The Genome of the Zebra Mussel, Dreissena polymorpha: A Resource for Invasive Species Research.</title>
        <authorList>
            <person name="McCartney M.A."/>
            <person name="Auch B."/>
            <person name="Kono T."/>
            <person name="Mallez S."/>
            <person name="Zhang Y."/>
            <person name="Obille A."/>
            <person name="Becker A."/>
            <person name="Abrahante J.E."/>
            <person name="Garbe J."/>
            <person name="Badalamenti J.P."/>
            <person name="Herman A."/>
            <person name="Mangelson H."/>
            <person name="Liachko I."/>
            <person name="Sullivan S."/>
            <person name="Sone E.D."/>
            <person name="Koren S."/>
            <person name="Silverstein K.A.T."/>
            <person name="Beckman K.B."/>
            <person name="Gohl D.M."/>
        </authorList>
    </citation>
    <scope>NUCLEOTIDE SEQUENCE</scope>
    <source>
        <strain evidence="2">Duluth1</strain>
        <tissue evidence="2">Whole animal</tissue>
    </source>
</reference>
<feature type="domain" description="Glucose-methanol-choline oxidoreductase C-terminal" evidence="1">
    <location>
        <begin position="37"/>
        <end position="82"/>
    </location>
</feature>
<dbReference type="GO" id="GO:0050660">
    <property type="term" value="F:flavin adenine dinucleotide binding"/>
    <property type="evidence" value="ECO:0007669"/>
    <property type="project" value="InterPro"/>
</dbReference>
<dbReference type="GO" id="GO:0016614">
    <property type="term" value="F:oxidoreductase activity, acting on CH-OH group of donors"/>
    <property type="evidence" value="ECO:0007669"/>
    <property type="project" value="InterPro"/>
</dbReference>
<dbReference type="PANTHER" id="PTHR11552">
    <property type="entry name" value="GLUCOSE-METHANOL-CHOLINE GMC OXIDOREDUCTASE"/>
    <property type="match status" value="1"/>
</dbReference>
<dbReference type="Proteomes" id="UP000828390">
    <property type="component" value="Unassembled WGS sequence"/>
</dbReference>